<feature type="non-terminal residue" evidence="1">
    <location>
        <position position="1"/>
    </location>
</feature>
<evidence type="ECO:0000313" key="2">
    <source>
        <dbReference type="Proteomes" id="UP000681720"/>
    </source>
</evidence>
<dbReference type="AlphaFoldDB" id="A0A8S3IT31"/>
<evidence type="ECO:0000313" key="1">
    <source>
        <dbReference type="EMBL" id="CAF5204899.1"/>
    </source>
</evidence>
<sequence>GYGERFEYDIIQSPQEFNANLYVDWRIVNIMLWSKCYCRYDRDYMPTLREQQLASEITCLQKKIRNSHMKPPRHMTTNVLHSMNCANSWHPQILETHV</sequence>
<comment type="caution">
    <text evidence="1">The sequence shown here is derived from an EMBL/GenBank/DDBJ whole genome shotgun (WGS) entry which is preliminary data.</text>
</comment>
<dbReference type="EMBL" id="CAJOBJ010348459">
    <property type="protein sequence ID" value="CAF5204899.1"/>
    <property type="molecule type" value="Genomic_DNA"/>
</dbReference>
<accession>A0A8S3IT31</accession>
<organism evidence="1 2">
    <name type="scientific">Rotaria magnacalcarata</name>
    <dbReference type="NCBI Taxonomy" id="392030"/>
    <lineage>
        <taxon>Eukaryota</taxon>
        <taxon>Metazoa</taxon>
        <taxon>Spiralia</taxon>
        <taxon>Gnathifera</taxon>
        <taxon>Rotifera</taxon>
        <taxon>Eurotatoria</taxon>
        <taxon>Bdelloidea</taxon>
        <taxon>Philodinida</taxon>
        <taxon>Philodinidae</taxon>
        <taxon>Rotaria</taxon>
    </lineage>
</organism>
<protein>
    <submittedName>
        <fullName evidence="1">Uncharacterized protein</fullName>
    </submittedName>
</protein>
<dbReference type="Proteomes" id="UP000681720">
    <property type="component" value="Unassembled WGS sequence"/>
</dbReference>
<proteinExistence type="predicted"/>
<gene>
    <name evidence="1" type="ORF">GIL414_LOCUS77804</name>
</gene>
<name>A0A8S3IT31_9BILA</name>
<reference evidence="1" key="1">
    <citation type="submission" date="2021-02" db="EMBL/GenBank/DDBJ databases">
        <authorList>
            <person name="Nowell W R."/>
        </authorList>
    </citation>
    <scope>NUCLEOTIDE SEQUENCE</scope>
</reference>